<accession>A0A4C1WY37</accession>
<evidence type="ECO:0000313" key="2">
    <source>
        <dbReference type="EMBL" id="GBP55059.1"/>
    </source>
</evidence>
<organism evidence="2 3">
    <name type="scientific">Eumeta variegata</name>
    <name type="common">Bagworm moth</name>
    <name type="synonym">Eumeta japonica</name>
    <dbReference type="NCBI Taxonomy" id="151549"/>
    <lineage>
        <taxon>Eukaryota</taxon>
        <taxon>Metazoa</taxon>
        <taxon>Ecdysozoa</taxon>
        <taxon>Arthropoda</taxon>
        <taxon>Hexapoda</taxon>
        <taxon>Insecta</taxon>
        <taxon>Pterygota</taxon>
        <taxon>Neoptera</taxon>
        <taxon>Endopterygota</taxon>
        <taxon>Lepidoptera</taxon>
        <taxon>Glossata</taxon>
        <taxon>Ditrysia</taxon>
        <taxon>Tineoidea</taxon>
        <taxon>Psychidae</taxon>
        <taxon>Oiketicinae</taxon>
        <taxon>Eumeta</taxon>
    </lineage>
</organism>
<reference evidence="2 3" key="1">
    <citation type="journal article" date="2019" name="Commun. Biol.">
        <title>The bagworm genome reveals a unique fibroin gene that provides high tensile strength.</title>
        <authorList>
            <person name="Kono N."/>
            <person name="Nakamura H."/>
            <person name="Ohtoshi R."/>
            <person name="Tomita M."/>
            <person name="Numata K."/>
            <person name="Arakawa K."/>
        </authorList>
    </citation>
    <scope>NUCLEOTIDE SEQUENCE [LARGE SCALE GENOMIC DNA]</scope>
</reference>
<proteinExistence type="predicted"/>
<evidence type="ECO:0000313" key="3">
    <source>
        <dbReference type="Proteomes" id="UP000299102"/>
    </source>
</evidence>
<feature type="compositionally biased region" description="Low complexity" evidence="1">
    <location>
        <begin position="33"/>
        <end position="45"/>
    </location>
</feature>
<comment type="caution">
    <text evidence="2">The sequence shown here is derived from an EMBL/GenBank/DDBJ whole genome shotgun (WGS) entry which is preliminary data.</text>
</comment>
<protein>
    <submittedName>
        <fullName evidence="2">Uncharacterized protein</fullName>
    </submittedName>
</protein>
<evidence type="ECO:0000256" key="1">
    <source>
        <dbReference type="SAM" id="MobiDB-lite"/>
    </source>
</evidence>
<dbReference type="EMBL" id="BGZK01000660">
    <property type="protein sequence ID" value="GBP55059.1"/>
    <property type="molecule type" value="Genomic_DNA"/>
</dbReference>
<feature type="region of interest" description="Disordered" evidence="1">
    <location>
        <begin position="33"/>
        <end position="85"/>
    </location>
</feature>
<keyword evidence="3" id="KW-1185">Reference proteome</keyword>
<gene>
    <name evidence="2" type="ORF">EVAR_46355_1</name>
</gene>
<name>A0A4C1WY37_EUMVA</name>
<dbReference type="Proteomes" id="UP000299102">
    <property type="component" value="Unassembled WGS sequence"/>
</dbReference>
<sequence length="85" mass="9374">MLTTNELTNEFLIRDKLKARSSYLGDYVKQSVSDSVTASATSASVEGSRGPESLHPRQGRLRNATAQRKTWKEGADAMASNPYLR</sequence>
<dbReference type="AlphaFoldDB" id="A0A4C1WY37"/>